<dbReference type="InterPro" id="IPR036188">
    <property type="entry name" value="FAD/NAD-bd_sf"/>
</dbReference>
<dbReference type="EMBL" id="JABEXW010000115">
    <property type="protein sequence ID" value="KAF4970636.1"/>
    <property type="molecule type" value="Genomic_DNA"/>
</dbReference>
<evidence type="ECO:0000256" key="1">
    <source>
        <dbReference type="ARBA" id="ARBA00009183"/>
    </source>
</evidence>
<evidence type="ECO:0000256" key="4">
    <source>
        <dbReference type="ARBA" id="ARBA00022857"/>
    </source>
</evidence>
<organism evidence="6 7">
    <name type="scientific">Fusarium sarcochroum</name>
    <dbReference type="NCBI Taxonomy" id="1208366"/>
    <lineage>
        <taxon>Eukaryota</taxon>
        <taxon>Fungi</taxon>
        <taxon>Dikarya</taxon>
        <taxon>Ascomycota</taxon>
        <taxon>Pezizomycotina</taxon>
        <taxon>Sordariomycetes</taxon>
        <taxon>Hypocreomycetidae</taxon>
        <taxon>Hypocreales</taxon>
        <taxon>Nectriaceae</taxon>
        <taxon>Fusarium</taxon>
        <taxon>Fusarium lateritium species complex</taxon>
    </lineage>
</organism>
<keyword evidence="3" id="KW-0274">FAD</keyword>
<keyword evidence="7" id="KW-1185">Reference proteome</keyword>
<dbReference type="SUPFAM" id="SSF51905">
    <property type="entry name" value="FAD/NAD(P)-binding domain"/>
    <property type="match status" value="1"/>
</dbReference>
<keyword evidence="5" id="KW-0560">Oxidoreductase</keyword>
<evidence type="ECO:0000313" key="6">
    <source>
        <dbReference type="EMBL" id="KAF4970636.1"/>
    </source>
</evidence>
<dbReference type="OrthoDB" id="66881at2759"/>
<dbReference type="Gene3D" id="3.50.50.60">
    <property type="entry name" value="FAD/NAD(P)-binding domain"/>
    <property type="match status" value="1"/>
</dbReference>
<dbReference type="PRINTS" id="PR00370">
    <property type="entry name" value="FMOXYGENASE"/>
</dbReference>
<evidence type="ECO:0008006" key="8">
    <source>
        <dbReference type="Google" id="ProtNLM"/>
    </source>
</evidence>
<protein>
    <recommendedName>
        <fullName evidence="8">Monooxygenase</fullName>
    </recommendedName>
</protein>
<reference evidence="6" key="1">
    <citation type="journal article" date="2020" name="BMC Genomics">
        <title>Correction to: Identification and distribution of gene clusters required for synthesis of sphingolipid metabolism inhibitors in diverse species of the filamentous fungus Fusarium.</title>
        <authorList>
            <person name="Kim H.S."/>
            <person name="Lohmar J.M."/>
            <person name="Busman M."/>
            <person name="Brown D.W."/>
            <person name="Naumann T.A."/>
            <person name="Divon H.H."/>
            <person name="Lysoe E."/>
            <person name="Uhlig S."/>
            <person name="Proctor R.H."/>
        </authorList>
    </citation>
    <scope>NUCLEOTIDE SEQUENCE</scope>
    <source>
        <strain evidence="6">NRRL 20472</strain>
    </source>
</reference>
<accession>A0A8H4XDW3</accession>
<evidence type="ECO:0000313" key="7">
    <source>
        <dbReference type="Proteomes" id="UP000622797"/>
    </source>
</evidence>
<keyword evidence="2" id="KW-0285">Flavoprotein</keyword>
<dbReference type="GO" id="GO:0050661">
    <property type="term" value="F:NADP binding"/>
    <property type="evidence" value="ECO:0007669"/>
    <property type="project" value="InterPro"/>
</dbReference>
<comment type="similarity">
    <text evidence="1">Belongs to the FMO family.</text>
</comment>
<proteinExistence type="inferred from homology"/>
<keyword evidence="4" id="KW-0521">NADP</keyword>
<dbReference type="InterPro" id="IPR050346">
    <property type="entry name" value="FMO-like"/>
</dbReference>
<dbReference type="Proteomes" id="UP000622797">
    <property type="component" value="Unassembled WGS sequence"/>
</dbReference>
<dbReference type="AlphaFoldDB" id="A0A8H4XDW3"/>
<sequence length="558" mass="62828">MASSQNQQPGSDICVIGSGVLGLLALKNLREQGLDAIAFERHDYVGGTWHASTNTEQTSALAQTTANTSKHCCAITDFPMPDDYPVHPPQKDLEKYFESYAQQNDLVRHIEFSTSVDHVERDEEQGKWKVFTKKTDTGAEEVRTFSRVVVATGMLNAKHVPKVKGLEKFAGDTIHSRQFKDASKYQGKNIVVVGIGATGVDTTSFLVRAKANKVYLSHRGTVFLLPRRVKGKAFEHSMSRRIGMCVRAFGSFWPNGFGMLMTKALINMRNKEWPFLKELFGGRPVDGVLHRVPLFSEDLANNLANGSVKSVLGIQEVTGPKSLILTDGTVLDDIDAIVFCSGYGYDFSVVKGTGNPTDPAIAPDHHERIKATKFYHEEEKFARLYHGFLSEQFPESLAFLGHAIVMKPPFVLYDLFSMALASVWSGSYPIPSEKERRQDIDFHYDYIVNTLQRGPVPHLGARFRAVQTYEFLNQAAGTGVTDRLGCFTWEAWKLWWNDRKFYNLLMDGIDIPAAYRLFDTGRGRKPWAGAREHIIKMNQQSKELGEEWERENKNKKTN</sequence>
<dbReference type="InterPro" id="IPR000960">
    <property type="entry name" value="Flavin_mOase"/>
</dbReference>
<evidence type="ECO:0000256" key="5">
    <source>
        <dbReference type="ARBA" id="ARBA00023002"/>
    </source>
</evidence>
<name>A0A8H4XDW3_9HYPO</name>
<evidence type="ECO:0000256" key="3">
    <source>
        <dbReference type="ARBA" id="ARBA00022827"/>
    </source>
</evidence>
<comment type="caution">
    <text evidence="6">The sequence shown here is derived from an EMBL/GenBank/DDBJ whole genome shotgun (WGS) entry which is preliminary data.</text>
</comment>
<dbReference type="PANTHER" id="PTHR23023">
    <property type="entry name" value="DIMETHYLANILINE MONOOXYGENASE"/>
    <property type="match status" value="1"/>
</dbReference>
<dbReference type="InterPro" id="IPR020946">
    <property type="entry name" value="Flavin_mOase-like"/>
</dbReference>
<reference evidence="6" key="2">
    <citation type="submission" date="2020-05" db="EMBL/GenBank/DDBJ databases">
        <authorList>
            <person name="Kim H.-S."/>
            <person name="Proctor R.H."/>
            <person name="Brown D.W."/>
        </authorList>
    </citation>
    <scope>NUCLEOTIDE SEQUENCE</scope>
    <source>
        <strain evidence="6">NRRL 20472</strain>
    </source>
</reference>
<evidence type="ECO:0000256" key="2">
    <source>
        <dbReference type="ARBA" id="ARBA00022630"/>
    </source>
</evidence>
<dbReference type="GO" id="GO:0004499">
    <property type="term" value="F:N,N-dimethylaniline monooxygenase activity"/>
    <property type="evidence" value="ECO:0007669"/>
    <property type="project" value="InterPro"/>
</dbReference>
<dbReference type="GO" id="GO:0050660">
    <property type="term" value="F:flavin adenine dinucleotide binding"/>
    <property type="evidence" value="ECO:0007669"/>
    <property type="project" value="InterPro"/>
</dbReference>
<gene>
    <name evidence="6" type="ORF">FSARC_2417</name>
</gene>
<dbReference type="Pfam" id="PF00743">
    <property type="entry name" value="FMO-like"/>
    <property type="match status" value="1"/>
</dbReference>